<dbReference type="InterPro" id="IPR022791">
    <property type="entry name" value="L-PG_synthase/AglD"/>
</dbReference>
<feature type="transmembrane region" description="Helical" evidence="6">
    <location>
        <begin position="250"/>
        <end position="278"/>
    </location>
</feature>
<gene>
    <name evidence="7" type="ORF">SAMN05216287_3401</name>
</gene>
<feature type="transmembrane region" description="Helical" evidence="6">
    <location>
        <begin position="290"/>
        <end position="313"/>
    </location>
</feature>
<keyword evidence="5 6" id="KW-0472">Membrane</keyword>
<feature type="transmembrane region" description="Helical" evidence="6">
    <location>
        <begin position="96"/>
        <end position="119"/>
    </location>
</feature>
<dbReference type="STRING" id="1007099.SAMN05216287_3401"/>
<feature type="transmembrane region" description="Helical" evidence="6">
    <location>
        <begin position="174"/>
        <end position="195"/>
    </location>
</feature>
<dbReference type="RefSeq" id="WP_090230767.1">
    <property type="nucleotide sequence ID" value="NZ_FNNU01000005.1"/>
</dbReference>
<evidence type="ECO:0000256" key="3">
    <source>
        <dbReference type="ARBA" id="ARBA00022692"/>
    </source>
</evidence>
<evidence type="ECO:0000313" key="8">
    <source>
        <dbReference type="Proteomes" id="UP000243778"/>
    </source>
</evidence>
<evidence type="ECO:0000256" key="2">
    <source>
        <dbReference type="ARBA" id="ARBA00022475"/>
    </source>
</evidence>
<keyword evidence="3 6" id="KW-0812">Transmembrane</keyword>
<comment type="subcellular location">
    <subcellularLocation>
        <location evidence="1">Cell membrane</location>
        <topology evidence="1">Multi-pass membrane protein</topology>
    </subcellularLocation>
</comment>
<organism evidence="7 8">
    <name type="scientific">Pseudomonas kuykendallii</name>
    <dbReference type="NCBI Taxonomy" id="1007099"/>
    <lineage>
        <taxon>Bacteria</taxon>
        <taxon>Pseudomonadati</taxon>
        <taxon>Pseudomonadota</taxon>
        <taxon>Gammaproteobacteria</taxon>
        <taxon>Pseudomonadales</taxon>
        <taxon>Pseudomonadaceae</taxon>
        <taxon>Pseudomonas</taxon>
    </lineage>
</organism>
<evidence type="ECO:0000256" key="1">
    <source>
        <dbReference type="ARBA" id="ARBA00004651"/>
    </source>
</evidence>
<proteinExistence type="predicted"/>
<sequence length="330" mass="36397">MSASSGTRQPSFAERHRWWPVAKKLLTYAFFIMVVVLLVALAKKVDWDEVVTTLRAYSMKTLLLAGLATLGSYLVYTSFDLLGKRYTRHSLPASQILPVTFVCYAFNLNLSAWVGGIAFRYRLYSRLGLKNSVITQIFTLSLMTNWLGYMALGGTVFALGWVKMPESWSIGTGTLRLIGVLLVAVTLIYLGLCAFSKRRAWTIRGHEIGLPSLRMAASQLVLGGCNWGLMALVVYIMLQEKVDYPTVLGVLLISSIAGVVTHIPAGLGVLETVFVTLLQGQVSKGSMLAALIGYRVLYFLIPLLLASLVYLLLESQAKKLRNMNSDKQAV</sequence>
<protein>
    <submittedName>
        <fullName evidence="7">Uncharacterized protein</fullName>
    </submittedName>
</protein>
<dbReference type="EMBL" id="FNNU01000005">
    <property type="protein sequence ID" value="SDX65022.1"/>
    <property type="molecule type" value="Genomic_DNA"/>
</dbReference>
<dbReference type="GO" id="GO:0005886">
    <property type="term" value="C:plasma membrane"/>
    <property type="evidence" value="ECO:0007669"/>
    <property type="project" value="UniProtKB-SubCell"/>
</dbReference>
<dbReference type="Proteomes" id="UP000243778">
    <property type="component" value="Unassembled WGS sequence"/>
</dbReference>
<keyword evidence="2" id="KW-1003">Cell membrane</keyword>
<evidence type="ECO:0000256" key="4">
    <source>
        <dbReference type="ARBA" id="ARBA00022989"/>
    </source>
</evidence>
<name>A0A1H3DEV0_9PSED</name>
<dbReference type="PANTHER" id="PTHR39087:SF2">
    <property type="entry name" value="UPF0104 MEMBRANE PROTEIN MJ1595"/>
    <property type="match status" value="1"/>
</dbReference>
<dbReference type="AlphaFoldDB" id="A0A1H3DEV0"/>
<dbReference type="Pfam" id="PF03706">
    <property type="entry name" value="LPG_synthase_TM"/>
    <property type="match status" value="1"/>
</dbReference>
<evidence type="ECO:0000256" key="5">
    <source>
        <dbReference type="ARBA" id="ARBA00023136"/>
    </source>
</evidence>
<reference evidence="8" key="1">
    <citation type="submission" date="2016-10" db="EMBL/GenBank/DDBJ databases">
        <authorList>
            <person name="Varghese N."/>
            <person name="Submissions S."/>
        </authorList>
    </citation>
    <scope>NUCLEOTIDE SEQUENCE [LARGE SCALE GENOMIC DNA]</scope>
    <source>
        <strain evidence="8">NRRL B-59562</strain>
    </source>
</reference>
<feature type="transmembrane region" description="Helical" evidence="6">
    <location>
        <begin position="216"/>
        <end position="238"/>
    </location>
</feature>
<keyword evidence="4 6" id="KW-1133">Transmembrane helix</keyword>
<feature type="transmembrane region" description="Helical" evidence="6">
    <location>
        <begin position="140"/>
        <end position="162"/>
    </location>
</feature>
<accession>A0A1H3DEV0</accession>
<keyword evidence="8" id="KW-1185">Reference proteome</keyword>
<feature type="transmembrane region" description="Helical" evidence="6">
    <location>
        <begin position="54"/>
        <end position="76"/>
    </location>
</feature>
<evidence type="ECO:0000256" key="6">
    <source>
        <dbReference type="SAM" id="Phobius"/>
    </source>
</evidence>
<dbReference type="PANTHER" id="PTHR39087">
    <property type="entry name" value="UPF0104 MEMBRANE PROTEIN MJ1595"/>
    <property type="match status" value="1"/>
</dbReference>
<dbReference type="OrthoDB" id="5998304at2"/>
<evidence type="ECO:0000313" key="7">
    <source>
        <dbReference type="EMBL" id="SDX65022.1"/>
    </source>
</evidence>
<feature type="transmembrane region" description="Helical" evidence="6">
    <location>
        <begin position="25"/>
        <end position="42"/>
    </location>
</feature>